<dbReference type="RefSeq" id="WP_354557324.1">
    <property type="nucleotide sequence ID" value="NZ_JBEPMB010000005.1"/>
</dbReference>
<dbReference type="Pfam" id="PF07568">
    <property type="entry name" value="HisKA_2"/>
    <property type="match status" value="1"/>
</dbReference>
<evidence type="ECO:0000256" key="9">
    <source>
        <dbReference type="SAM" id="Coils"/>
    </source>
</evidence>
<gene>
    <name evidence="12" type="ORF">ABID16_003175</name>
</gene>
<dbReference type="Gene3D" id="3.40.50.2300">
    <property type="match status" value="1"/>
</dbReference>
<reference evidence="12 13" key="1">
    <citation type="submission" date="2024-06" db="EMBL/GenBank/DDBJ databases">
        <title>Genomic Encyclopedia of Type Strains, Phase IV (KMG-IV): sequencing the most valuable type-strain genomes for metagenomic binning, comparative biology and taxonomic classification.</title>
        <authorList>
            <person name="Goeker M."/>
        </authorList>
    </citation>
    <scope>NUCLEOTIDE SEQUENCE [LARGE SCALE GENOMIC DNA]</scope>
    <source>
        <strain evidence="12 13">DSM 29780</strain>
    </source>
</reference>
<keyword evidence="3 8" id="KW-0597">Phosphoprotein</keyword>
<evidence type="ECO:0000256" key="8">
    <source>
        <dbReference type="PROSITE-ProRule" id="PRU00169"/>
    </source>
</evidence>
<dbReference type="InterPro" id="IPR005467">
    <property type="entry name" value="His_kinase_dom"/>
</dbReference>
<evidence type="ECO:0000313" key="13">
    <source>
        <dbReference type="Proteomes" id="UP001549047"/>
    </source>
</evidence>
<evidence type="ECO:0000259" key="10">
    <source>
        <dbReference type="PROSITE" id="PS50109"/>
    </source>
</evidence>
<dbReference type="GO" id="GO:0016301">
    <property type="term" value="F:kinase activity"/>
    <property type="evidence" value="ECO:0007669"/>
    <property type="project" value="UniProtKB-KW"/>
</dbReference>
<comment type="caution">
    <text evidence="12">The sequence shown here is derived from an EMBL/GenBank/DDBJ whole genome shotgun (WGS) entry which is preliminary data.</text>
</comment>
<evidence type="ECO:0000256" key="3">
    <source>
        <dbReference type="ARBA" id="ARBA00022553"/>
    </source>
</evidence>
<feature type="coiled-coil region" evidence="9">
    <location>
        <begin position="119"/>
        <end position="150"/>
    </location>
</feature>
<dbReference type="SUPFAM" id="SSF55874">
    <property type="entry name" value="ATPase domain of HSP90 chaperone/DNA topoisomerase II/histidine kinase"/>
    <property type="match status" value="1"/>
</dbReference>
<dbReference type="InterPro" id="IPR001789">
    <property type="entry name" value="Sig_transdc_resp-reg_receiver"/>
</dbReference>
<dbReference type="Proteomes" id="UP001549047">
    <property type="component" value="Unassembled WGS sequence"/>
</dbReference>
<evidence type="ECO:0000256" key="2">
    <source>
        <dbReference type="ARBA" id="ARBA00012438"/>
    </source>
</evidence>
<keyword evidence="4" id="KW-0808">Transferase</keyword>
<feature type="domain" description="Response regulatory" evidence="11">
    <location>
        <begin position="4"/>
        <end position="118"/>
    </location>
</feature>
<dbReference type="InterPro" id="IPR003594">
    <property type="entry name" value="HATPase_dom"/>
</dbReference>
<comment type="catalytic activity">
    <reaction evidence="1">
        <text>ATP + protein L-histidine = ADP + protein N-phospho-L-histidine.</text>
        <dbReference type="EC" id="2.7.13.3"/>
    </reaction>
</comment>
<keyword evidence="7" id="KW-0067">ATP-binding</keyword>
<dbReference type="PANTHER" id="PTHR41523:SF8">
    <property type="entry name" value="ETHYLENE RESPONSE SENSOR PROTEIN"/>
    <property type="match status" value="1"/>
</dbReference>
<evidence type="ECO:0000256" key="6">
    <source>
        <dbReference type="ARBA" id="ARBA00022777"/>
    </source>
</evidence>
<accession>A0ABV2J241</accession>
<feature type="domain" description="Histidine kinase" evidence="10">
    <location>
        <begin position="150"/>
        <end position="347"/>
    </location>
</feature>
<sequence>METRVLYIDDDVPLAHLVRRNLGRSNHDVIHVHDADQAVERLQSEPFDVVVLDHYLANVTGLEILRRFREAGIATPVVYVTGSSEARIAVEALKSGASDYVIKNASEDFLSLLADAVVNTVANARLRKAKEEADEETRRAKERAEALLAEMNHRVANSLALVTSLLRLQAGSAQHDETRQVLQETQNRIAAIAGMHRSLYSNDKISSVDMKPYLGALAADLAETVGAAETRLRISVDLDDIELAADKAVSVGMIVTELATNALKYAYAEGEEGEIRIVFRRVDEANARLAVEDDGAGLASSSETKPGNRKTGLGTRIVRSMADAIGNGISYPTTVKGTVAEVLVLLN</sequence>
<dbReference type="EC" id="2.7.13.3" evidence="2"/>
<dbReference type="EMBL" id="JBEPMB010000005">
    <property type="protein sequence ID" value="MET3614832.1"/>
    <property type="molecule type" value="Genomic_DNA"/>
</dbReference>
<proteinExistence type="predicted"/>
<dbReference type="PROSITE" id="PS50109">
    <property type="entry name" value="HIS_KIN"/>
    <property type="match status" value="1"/>
</dbReference>
<keyword evidence="9" id="KW-0175">Coiled coil</keyword>
<dbReference type="InterPro" id="IPR036890">
    <property type="entry name" value="HATPase_C_sf"/>
</dbReference>
<dbReference type="SUPFAM" id="SSF52172">
    <property type="entry name" value="CheY-like"/>
    <property type="match status" value="1"/>
</dbReference>
<dbReference type="InterPro" id="IPR011006">
    <property type="entry name" value="CheY-like_superfamily"/>
</dbReference>
<name>A0ABV2J241_9HYPH</name>
<dbReference type="InterPro" id="IPR011495">
    <property type="entry name" value="Sig_transdc_His_kin_sub2_dim/P"/>
</dbReference>
<evidence type="ECO:0000256" key="1">
    <source>
        <dbReference type="ARBA" id="ARBA00000085"/>
    </source>
</evidence>
<keyword evidence="5" id="KW-0547">Nucleotide-binding</keyword>
<dbReference type="CDD" id="cd00156">
    <property type="entry name" value="REC"/>
    <property type="match status" value="1"/>
</dbReference>
<protein>
    <recommendedName>
        <fullName evidence="2">histidine kinase</fullName>
        <ecNumber evidence="2">2.7.13.3</ecNumber>
    </recommendedName>
</protein>
<dbReference type="Gene3D" id="3.30.450.20">
    <property type="entry name" value="PAS domain"/>
    <property type="match status" value="1"/>
</dbReference>
<evidence type="ECO:0000313" key="12">
    <source>
        <dbReference type="EMBL" id="MET3614832.1"/>
    </source>
</evidence>
<dbReference type="PROSITE" id="PS50110">
    <property type="entry name" value="RESPONSE_REGULATORY"/>
    <property type="match status" value="1"/>
</dbReference>
<keyword evidence="6 12" id="KW-0418">Kinase</keyword>
<evidence type="ECO:0000256" key="4">
    <source>
        <dbReference type="ARBA" id="ARBA00022679"/>
    </source>
</evidence>
<keyword evidence="13" id="KW-1185">Reference proteome</keyword>
<dbReference type="Pfam" id="PF13581">
    <property type="entry name" value="HATPase_c_2"/>
    <property type="match status" value="1"/>
</dbReference>
<organism evidence="12 13">
    <name type="scientific">Rhizobium aquaticum</name>
    <dbReference type="NCBI Taxonomy" id="1549636"/>
    <lineage>
        <taxon>Bacteria</taxon>
        <taxon>Pseudomonadati</taxon>
        <taxon>Pseudomonadota</taxon>
        <taxon>Alphaproteobacteria</taxon>
        <taxon>Hyphomicrobiales</taxon>
        <taxon>Rhizobiaceae</taxon>
        <taxon>Rhizobium/Agrobacterium group</taxon>
        <taxon>Rhizobium</taxon>
    </lineage>
</organism>
<evidence type="ECO:0000256" key="5">
    <source>
        <dbReference type="ARBA" id="ARBA00022741"/>
    </source>
</evidence>
<dbReference type="Gene3D" id="3.30.565.10">
    <property type="entry name" value="Histidine kinase-like ATPase, C-terminal domain"/>
    <property type="match status" value="1"/>
</dbReference>
<dbReference type="PANTHER" id="PTHR41523">
    <property type="entry name" value="TWO-COMPONENT SYSTEM SENSOR PROTEIN"/>
    <property type="match status" value="1"/>
</dbReference>
<evidence type="ECO:0000259" key="11">
    <source>
        <dbReference type="PROSITE" id="PS50110"/>
    </source>
</evidence>
<evidence type="ECO:0000256" key="7">
    <source>
        <dbReference type="ARBA" id="ARBA00022840"/>
    </source>
</evidence>
<dbReference type="SMART" id="SM00448">
    <property type="entry name" value="REC"/>
    <property type="match status" value="1"/>
</dbReference>
<dbReference type="Pfam" id="PF00072">
    <property type="entry name" value="Response_reg"/>
    <property type="match status" value="1"/>
</dbReference>
<feature type="modified residue" description="4-aspartylphosphate" evidence="8">
    <location>
        <position position="53"/>
    </location>
</feature>